<keyword evidence="3" id="KW-0378">Hydrolase</keyword>
<keyword evidence="7" id="KW-0413">Isomerase</keyword>
<dbReference type="AlphaFoldDB" id="A0A0F9SN44"/>
<keyword evidence="4" id="KW-0347">Helicase</keyword>
<reference evidence="13" key="1">
    <citation type="journal article" date="2015" name="Nature">
        <title>Complex archaea that bridge the gap between prokaryotes and eukaryotes.</title>
        <authorList>
            <person name="Spang A."/>
            <person name="Saw J.H."/>
            <person name="Jorgensen S.L."/>
            <person name="Zaremba-Niedzwiedzka K."/>
            <person name="Martijn J."/>
            <person name="Lind A.E."/>
            <person name="van Eijk R."/>
            <person name="Schleper C."/>
            <person name="Guy L."/>
            <person name="Ettema T.J."/>
        </authorList>
    </citation>
    <scope>NUCLEOTIDE SEQUENCE</scope>
</reference>
<dbReference type="GO" id="GO:0000725">
    <property type="term" value="P:recombinational repair"/>
    <property type="evidence" value="ECO:0007669"/>
    <property type="project" value="TreeGrafter"/>
</dbReference>
<name>A0A0F9SN44_9ZZZZ</name>
<dbReference type="PROSITE" id="PS51198">
    <property type="entry name" value="UVRD_HELICASE_ATP_BIND"/>
    <property type="match status" value="1"/>
</dbReference>
<evidence type="ECO:0000256" key="6">
    <source>
        <dbReference type="ARBA" id="ARBA00023125"/>
    </source>
</evidence>
<dbReference type="InterPro" id="IPR014016">
    <property type="entry name" value="UvrD-like_ATP-bd"/>
</dbReference>
<sequence length="760" mass="83520">MDILANLNDAQREAVTHVDGPLLVLAAAGSGKTRVITRRVAHLIGQGIAPWQVLALTFTNKAAGEMRDRIAALEVPRGATVCTFHALCARLLRDFGDAAGLTGSFSIYDRDDQIRLVKQAMKTAELSTDRLAPAAVLSVISKAKNALQTAKEYADAAADFFQRNVAGVFTEYEKLLTANNALDFDDLLTRVAFLLRDLPDVRRQLGERFRYVLIDEYQDTNRAQYIIAHGIAMDHENICATGDPDQSIYAWRGADIRNILEFEADYPNARVVRLEENYRSTAPILAAAGKLITHNTNRKDKRLISHRGAGLDVTAMYCNDEHAEAAQIVQRIAARASTDSSHDDVAVFYRVNSLSRVMEEALIRGGVPYRIARGVAFYNRKEIRDVVAYLRLLVNPVDDLSCRRVINTPRRGIGATSIERLTALAGETGGSLRTACRTPAAAGLKQAAAKKAGEFAALMDQLAEDLDRPVREIVEDVVLRSGLEELYRHSVDVDSDAWANIEELISTAAEFDAAYEGPEDPDAPRTPLADYLQQVSLVSDVDHFEGGGAVTLMTLHAAKGLEFRVVYIIGCEQGLLPFERMDEPASPFTPRDIDRLEEERRLAFVGMTRAQDELTLSCVRRRMVRGRSMPQSASPFLREIGVENLKVVDLTTPVEAAPKSRSRSATAAAGGFYEDVDERALIEAAADRVDLGGDHASDETDPPPPEYEHLTVGSTVQHSTFGIGKVAKLSLAWPKTKAVIDFHEVGRKTLVLKMAKLDLV</sequence>
<dbReference type="Gene3D" id="1.10.10.160">
    <property type="match status" value="1"/>
</dbReference>
<evidence type="ECO:0000256" key="4">
    <source>
        <dbReference type="ARBA" id="ARBA00022806"/>
    </source>
</evidence>
<dbReference type="EC" id="5.6.2.4" evidence="9"/>
<evidence type="ECO:0000256" key="2">
    <source>
        <dbReference type="ARBA" id="ARBA00022741"/>
    </source>
</evidence>
<comment type="caution">
    <text evidence="13">The sequence shown here is derived from an EMBL/GenBank/DDBJ whole genome shotgun (WGS) entry which is preliminary data.</text>
</comment>
<dbReference type="GO" id="GO:0043138">
    <property type="term" value="F:3'-5' DNA helicase activity"/>
    <property type="evidence" value="ECO:0007669"/>
    <property type="project" value="UniProtKB-EC"/>
</dbReference>
<dbReference type="PANTHER" id="PTHR11070">
    <property type="entry name" value="UVRD / RECB / PCRA DNA HELICASE FAMILY MEMBER"/>
    <property type="match status" value="1"/>
</dbReference>
<dbReference type="GO" id="GO:0016787">
    <property type="term" value="F:hydrolase activity"/>
    <property type="evidence" value="ECO:0007669"/>
    <property type="project" value="UniProtKB-KW"/>
</dbReference>
<keyword evidence="5" id="KW-0067">ATP-binding</keyword>
<dbReference type="GO" id="GO:0005524">
    <property type="term" value="F:ATP binding"/>
    <property type="evidence" value="ECO:0007669"/>
    <property type="project" value="UniProtKB-KW"/>
</dbReference>
<feature type="domain" description="UvrD-like helicase ATP-binding" evidence="11">
    <location>
        <begin position="5"/>
        <end position="281"/>
    </location>
</feature>
<evidence type="ECO:0000313" key="13">
    <source>
        <dbReference type="EMBL" id="KKN68419.1"/>
    </source>
</evidence>
<keyword evidence="2" id="KW-0547">Nucleotide-binding</keyword>
<dbReference type="SUPFAM" id="SSF52540">
    <property type="entry name" value="P-loop containing nucleoside triphosphate hydrolases"/>
    <property type="match status" value="1"/>
</dbReference>
<dbReference type="Gene3D" id="3.40.50.300">
    <property type="entry name" value="P-loop containing nucleotide triphosphate hydrolases"/>
    <property type="match status" value="2"/>
</dbReference>
<comment type="catalytic activity">
    <reaction evidence="10">
        <text>ATP + H2O = ADP + phosphate + H(+)</text>
        <dbReference type="Rhea" id="RHEA:13065"/>
        <dbReference type="ChEBI" id="CHEBI:15377"/>
        <dbReference type="ChEBI" id="CHEBI:15378"/>
        <dbReference type="ChEBI" id="CHEBI:30616"/>
        <dbReference type="ChEBI" id="CHEBI:43474"/>
        <dbReference type="ChEBI" id="CHEBI:456216"/>
        <dbReference type="EC" id="5.6.2.4"/>
    </reaction>
</comment>
<dbReference type="PANTHER" id="PTHR11070:SF2">
    <property type="entry name" value="ATP-DEPENDENT DNA HELICASE SRS2"/>
    <property type="match status" value="1"/>
</dbReference>
<dbReference type="GO" id="GO:0033202">
    <property type="term" value="C:DNA helicase complex"/>
    <property type="evidence" value="ECO:0007669"/>
    <property type="project" value="TreeGrafter"/>
</dbReference>
<feature type="domain" description="UvrD-like helicase C-terminal" evidence="12">
    <location>
        <begin position="282"/>
        <end position="560"/>
    </location>
</feature>
<evidence type="ECO:0000256" key="7">
    <source>
        <dbReference type="ARBA" id="ARBA00023235"/>
    </source>
</evidence>
<proteinExistence type="inferred from homology"/>
<dbReference type="InterPro" id="IPR013986">
    <property type="entry name" value="DExx_box_DNA_helicase_dom_sf"/>
</dbReference>
<dbReference type="Pfam" id="PF00580">
    <property type="entry name" value="UvrD-helicase"/>
    <property type="match status" value="1"/>
</dbReference>
<dbReference type="CDD" id="cd17932">
    <property type="entry name" value="DEXQc_UvrD"/>
    <property type="match status" value="1"/>
</dbReference>
<comment type="similarity">
    <text evidence="1">Belongs to the helicase family. UvrD subfamily.</text>
</comment>
<evidence type="ECO:0000259" key="11">
    <source>
        <dbReference type="PROSITE" id="PS51198"/>
    </source>
</evidence>
<dbReference type="InterPro" id="IPR014017">
    <property type="entry name" value="DNA_helicase_UvrD-like_C"/>
</dbReference>
<evidence type="ECO:0000256" key="10">
    <source>
        <dbReference type="ARBA" id="ARBA00048988"/>
    </source>
</evidence>
<organism evidence="13">
    <name type="scientific">marine sediment metagenome</name>
    <dbReference type="NCBI Taxonomy" id="412755"/>
    <lineage>
        <taxon>unclassified sequences</taxon>
        <taxon>metagenomes</taxon>
        <taxon>ecological metagenomes</taxon>
    </lineage>
</organism>
<dbReference type="PROSITE" id="PS51217">
    <property type="entry name" value="UVRD_HELICASE_CTER"/>
    <property type="match status" value="1"/>
</dbReference>
<comment type="catalytic activity">
    <reaction evidence="8">
        <text>Couples ATP hydrolysis with the unwinding of duplex DNA by translocating in the 3'-5' direction.</text>
        <dbReference type="EC" id="5.6.2.4"/>
    </reaction>
</comment>
<dbReference type="CDD" id="cd18807">
    <property type="entry name" value="SF1_C_UvrD"/>
    <property type="match status" value="1"/>
</dbReference>
<dbReference type="InterPro" id="IPR027417">
    <property type="entry name" value="P-loop_NTPase"/>
</dbReference>
<gene>
    <name evidence="13" type="ORF">LCGC14_0451470</name>
</gene>
<evidence type="ECO:0000256" key="5">
    <source>
        <dbReference type="ARBA" id="ARBA00022840"/>
    </source>
</evidence>
<evidence type="ECO:0000256" key="1">
    <source>
        <dbReference type="ARBA" id="ARBA00009922"/>
    </source>
</evidence>
<dbReference type="GO" id="GO:0005829">
    <property type="term" value="C:cytosol"/>
    <property type="evidence" value="ECO:0007669"/>
    <property type="project" value="TreeGrafter"/>
</dbReference>
<accession>A0A0F9SN44</accession>
<evidence type="ECO:0000256" key="8">
    <source>
        <dbReference type="ARBA" id="ARBA00034617"/>
    </source>
</evidence>
<dbReference type="Gene3D" id="1.10.486.10">
    <property type="entry name" value="PCRA, domain 4"/>
    <property type="match status" value="1"/>
</dbReference>
<evidence type="ECO:0000256" key="9">
    <source>
        <dbReference type="ARBA" id="ARBA00034808"/>
    </source>
</evidence>
<protein>
    <recommendedName>
        <fullName evidence="9">DNA 3'-5' helicase</fullName>
        <ecNumber evidence="9">5.6.2.4</ecNumber>
    </recommendedName>
</protein>
<dbReference type="Pfam" id="PF13361">
    <property type="entry name" value="UvrD_C"/>
    <property type="match status" value="1"/>
</dbReference>
<evidence type="ECO:0000259" key="12">
    <source>
        <dbReference type="PROSITE" id="PS51217"/>
    </source>
</evidence>
<evidence type="ECO:0000256" key="3">
    <source>
        <dbReference type="ARBA" id="ARBA00022801"/>
    </source>
</evidence>
<dbReference type="GO" id="GO:0003677">
    <property type="term" value="F:DNA binding"/>
    <property type="evidence" value="ECO:0007669"/>
    <property type="project" value="UniProtKB-KW"/>
</dbReference>
<dbReference type="InterPro" id="IPR000212">
    <property type="entry name" value="DNA_helicase_UvrD/REP"/>
</dbReference>
<dbReference type="EMBL" id="LAZR01000449">
    <property type="protein sequence ID" value="KKN68419.1"/>
    <property type="molecule type" value="Genomic_DNA"/>
</dbReference>
<keyword evidence="6" id="KW-0238">DNA-binding</keyword>